<keyword evidence="4" id="KW-1185">Reference proteome</keyword>
<dbReference type="Pfam" id="PF13632">
    <property type="entry name" value="Glyco_trans_2_3"/>
    <property type="match status" value="1"/>
</dbReference>
<dbReference type="InterPro" id="IPR001173">
    <property type="entry name" value="Glyco_trans_2-like"/>
</dbReference>
<evidence type="ECO:0000313" key="3">
    <source>
        <dbReference type="EMBL" id="QOV89432.1"/>
    </source>
</evidence>
<evidence type="ECO:0000259" key="2">
    <source>
        <dbReference type="Pfam" id="PF13632"/>
    </source>
</evidence>
<accession>A0A7M2WW42</accession>
<feature type="domain" description="Glycosyltransferase 2-like" evidence="2">
    <location>
        <begin position="125"/>
        <end position="191"/>
    </location>
</feature>
<dbReference type="Gene3D" id="3.90.550.10">
    <property type="entry name" value="Spore Coat Polysaccharide Biosynthesis Protein SpsA, Chain A"/>
    <property type="match status" value="1"/>
</dbReference>
<dbReference type="EMBL" id="CP063458">
    <property type="protein sequence ID" value="QOV89432.1"/>
    <property type="molecule type" value="Genomic_DNA"/>
</dbReference>
<organism evidence="3 4">
    <name type="scientific">Humisphaera borealis</name>
    <dbReference type="NCBI Taxonomy" id="2807512"/>
    <lineage>
        <taxon>Bacteria</taxon>
        <taxon>Pseudomonadati</taxon>
        <taxon>Planctomycetota</taxon>
        <taxon>Phycisphaerae</taxon>
        <taxon>Tepidisphaerales</taxon>
        <taxon>Tepidisphaeraceae</taxon>
        <taxon>Humisphaera</taxon>
    </lineage>
</organism>
<dbReference type="PANTHER" id="PTHR43179">
    <property type="entry name" value="RHAMNOSYLTRANSFERASE WBBL"/>
    <property type="match status" value="1"/>
</dbReference>
<evidence type="ECO:0000259" key="1">
    <source>
        <dbReference type="Pfam" id="PF00535"/>
    </source>
</evidence>
<dbReference type="Pfam" id="PF00535">
    <property type="entry name" value="Glycos_transf_2"/>
    <property type="match status" value="1"/>
</dbReference>
<name>A0A7M2WW42_9BACT</name>
<dbReference type="PANTHER" id="PTHR43179:SF7">
    <property type="entry name" value="RHAMNOSYLTRANSFERASE WBBL"/>
    <property type="match status" value="1"/>
</dbReference>
<dbReference type="KEGG" id="hbs:IPV69_25080"/>
<dbReference type="AlphaFoldDB" id="A0A7M2WW42"/>
<dbReference type="SUPFAM" id="SSF53448">
    <property type="entry name" value="Nucleotide-diphospho-sugar transferases"/>
    <property type="match status" value="1"/>
</dbReference>
<dbReference type="InterPro" id="IPR029044">
    <property type="entry name" value="Nucleotide-diphossugar_trans"/>
</dbReference>
<dbReference type="RefSeq" id="WP_206292472.1">
    <property type="nucleotide sequence ID" value="NZ_CP063458.1"/>
</dbReference>
<proteinExistence type="predicted"/>
<gene>
    <name evidence="3" type="ORF">IPV69_25080</name>
</gene>
<feature type="domain" description="Glycosyltransferase 2-like" evidence="1">
    <location>
        <begin position="4"/>
        <end position="121"/>
    </location>
</feature>
<reference evidence="3 4" key="1">
    <citation type="submission" date="2020-10" db="EMBL/GenBank/DDBJ databases">
        <title>Wide distribution of Phycisphaera-like planctomycetes from WD2101 soil group in peatlands and genome analysis of the first cultivated representative.</title>
        <authorList>
            <person name="Dedysh S.N."/>
            <person name="Beletsky A.V."/>
            <person name="Ivanova A."/>
            <person name="Kulichevskaya I.S."/>
            <person name="Suzina N.E."/>
            <person name="Philippov D.A."/>
            <person name="Rakitin A.L."/>
            <person name="Mardanov A.V."/>
            <person name="Ravin N.V."/>
        </authorList>
    </citation>
    <scope>NUCLEOTIDE SEQUENCE [LARGE SCALE GENOMIC DNA]</scope>
    <source>
        <strain evidence="3 4">M1803</strain>
    </source>
</reference>
<evidence type="ECO:0000313" key="4">
    <source>
        <dbReference type="Proteomes" id="UP000593765"/>
    </source>
</evidence>
<protein>
    <submittedName>
        <fullName evidence="3">Glycosyltransferase</fullName>
    </submittedName>
</protein>
<sequence length="400" mass="44620">MKLSYVIVTRNRCQALLRTLDLLERNTGLPRHSWEVIVIDNASDDDTVSRVARLADRVRLVRLDENEGIPARNRGLPLMKGKYVVFLDDDSYPMPGAIPAALQYLAKHTKTAGLVARVVLPDGTAEAPAFPAVTIGGATVLRSDIIRSVGGFAPEFFRQAEEYDLSFRLWAKGYKVERFEDIVFGHDKVPGGRSPALVHRMDLRNNLILVERYLPRPLRKIYRHEFIQRYAILATSEGHHDAANAALHDARVWARREAKVGRKTLTDETVEKIFELGSQARAVSAWAKKHAIRTVAIADWSKNIYATWNACRAAGLQIVGVAENSPAFAGKTYRGAPVLRDDDAAYRMLDGVVLSTISPAKVGPRMEALVRRFAVPTLPLWQPRFLAEDPSIPQSKRISA</sequence>
<dbReference type="Proteomes" id="UP000593765">
    <property type="component" value="Chromosome"/>
</dbReference>